<comment type="caution">
    <text evidence="2">The sequence shown here is derived from an EMBL/GenBank/DDBJ whole genome shotgun (WGS) entry which is preliminary data.</text>
</comment>
<reference evidence="2 3" key="1">
    <citation type="submission" date="2017-06" db="EMBL/GenBank/DDBJ databases">
        <title>Comparative genomic analysis of Ambrosia Fusariam Clade fungi.</title>
        <authorList>
            <person name="Stajich J.E."/>
            <person name="Carrillo J."/>
            <person name="Kijimoto T."/>
            <person name="Eskalen A."/>
            <person name="O'Donnell K."/>
            <person name="Kasson M."/>
        </authorList>
    </citation>
    <scope>NUCLEOTIDE SEQUENCE [LARGE SCALE GENOMIC DNA]</scope>
    <source>
        <strain evidence="2">UCR3666</strain>
    </source>
</reference>
<keyword evidence="1" id="KW-0175">Coiled coil</keyword>
<evidence type="ECO:0000313" key="2">
    <source>
        <dbReference type="EMBL" id="RMJ19934.1"/>
    </source>
</evidence>
<protein>
    <submittedName>
        <fullName evidence="2">Uncharacterized protein</fullName>
    </submittedName>
</protein>
<dbReference type="Proteomes" id="UP000277212">
    <property type="component" value="Unassembled WGS sequence"/>
</dbReference>
<sequence>MTPPKTHLDFQPLCQNGARFALADTVVDPAKTESRRPYVRAFLLHMIQGGRQEDLDRYWEKASQRLCSGAHERRVKAITAAKFDYQVDQIAWRMWFADGTKAEALGVEAIPPWPWSVFCLDGMSSEPSLVYARYLEEMVSSQMEGPSAESAPAAPIQFSWTKEAEVAVLGMVLGGNAVEDLSTWVMGGGLEEVVGRANMAELVWLRHCDADMRDVVMNWAATCRDYSTLPIDTGTSSGPRLSFDSHKNVESVENLFELLPSDPVTTQTKAATRVLIRGIIEDADRTKKEAEQVKAEYQRRLDRLDPDFGTF</sequence>
<evidence type="ECO:0000313" key="3">
    <source>
        <dbReference type="Proteomes" id="UP000277212"/>
    </source>
</evidence>
<gene>
    <name evidence="2" type="ORF">CDV36_000376</name>
</gene>
<feature type="coiled-coil region" evidence="1">
    <location>
        <begin position="276"/>
        <end position="303"/>
    </location>
</feature>
<proteinExistence type="predicted"/>
<accession>A0A3M2SQU9</accession>
<keyword evidence="3" id="KW-1185">Reference proteome</keyword>
<organism evidence="2 3">
    <name type="scientific">Fusarium kuroshium</name>
    <dbReference type="NCBI Taxonomy" id="2010991"/>
    <lineage>
        <taxon>Eukaryota</taxon>
        <taxon>Fungi</taxon>
        <taxon>Dikarya</taxon>
        <taxon>Ascomycota</taxon>
        <taxon>Pezizomycotina</taxon>
        <taxon>Sordariomycetes</taxon>
        <taxon>Hypocreomycetidae</taxon>
        <taxon>Hypocreales</taxon>
        <taxon>Nectriaceae</taxon>
        <taxon>Fusarium</taxon>
        <taxon>Fusarium solani species complex</taxon>
    </lineage>
</organism>
<name>A0A3M2SQU9_9HYPO</name>
<dbReference type="EMBL" id="NKUJ01000003">
    <property type="protein sequence ID" value="RMJ19934.1"/>
    <property type="molecule type" value="Genomic_DNA"/>
</dbReference>
<dbReference type="OrthoDB" id="10407753at2759"/>
<dbReference type="AlphaFoldDB" id="A0A3M2SQU9"/>
<evidence type="ECO:0000256" key="1">
    <source>
        <dbReference type="SAM" id="Coils"/>
    </source>
</evidence>